<gene>
    <name evidence="1" type="ORF">CAL26_23810</name>
</gene>
<name>A0A261R680_9BORD</name>
<protein>
    <submittedName>
        <fullName evidence="1">Uncharacterized protein</fullName>
    </submittedName>
</protein>
<evidence type="ECO:0000313" key="2">
    <source>
        <dbReference type="Proteomes" id="UP000216857"/>
    </source>
</evidence>
<keyword evidence="2" id="KW-1185">Reference proteome</keyword>
<proteinExistence type="predicted"/>
<dbReference type="Proteomes" id="UP000216857">
    <property type="component" value="Unassembled WGS sequence"/>
</dbReference>
<sequence length="112" mass="12489">MPQKDIQVEPGGIAARKVTNPPVSVNDIALLAQNELLVWVDAGARDLADLHRLLEVIRALTEKVDPTRLWVTVDQIRALARLGSFVAEDAANSMDCCQERFREQIKAWGIQE</sequence>
<comment type="caution">
    <text evidence="1">The sequence shown here is derived from an EMBL/GenBank/DDBJ whole genome shotgun (WGS) entry which is preliminary data.</text>
</comment>
<dbReference type="AlphaFoldDB" id="A0A261R680"/>
<reference evidence="1" key="1">
    <citation type="submission" date="2017-05" db="EMBL/GenBank/DDBJ databases">
        <title>Complete and WGS of Bordetella genogroups.</title>
        <authorList>
            <person name="Spilker T."/>
            <person name="Lipuma J."/>
        </authorList>
    </citation>
    <scope>NUCLEOTIDE SEQUENCE</scope>
    <source>
        <strain evidence="1">AU21707</strain>
    </source>
</reference>
<dbReference type="RefSeq" id="WP_094849117.1">
    <property type="nucleotide sequence ID" value="NZ_NEVJ01000003.1"/>
</dbReference>
<dbReference type="EMBL" id="NEVJ01000003">
    <property type="protein sequence ID" value="OZI20524.1"/>
    <property type="molecule type" value="Genomic_DNA"/>
</dbReference>
<evidence type="ECO:0000313" key="1">
    <source>
        <dbReference type="EMBL" id="OZI20524.1"/>
    </source>
</evidence>
<accession>A0A261R680</accession>
<organism evidence="1 2">
    <name type="scientific">Bordetella genomosp. 9</name>
    <dbReference type="NCBI Taxonomy" id="1416803"/>
    <lineage>
        <taxon>Bacteria</taxon>
        <taxon>Pseudomonadati</taxon>
        <taxon>Pseudomonadota</taxon>
        <taxon>Betaproteobacteria</taxon>
        <taxon>Burkholderiales</taxon>
        <taxon>Alcaligenaceae</taxon>
        <taxon>Bordetella</taxon>
    </lineage>
</organism>